<dbReference type="InterPro" id="IPR001466">
    <property type="entry name" value="Beta-lactam-related"/>
</dbReference>
<comment type="subcellular location">
    <subcellularLocation>
        <location evidence="1">Membrane</location>
    </subcellularLocation>
</comment>
<dbReference type="Gene3D" id="3.40.710.10">
    <property type="entry name" value="DD-peptidase/beta-lactamase superfamily"/>
    <property type="match status" value="1"/>
</dbReference>
<dbReference type="Proteomes" id="UP000247459">
    <property type="component" value="Unassembled WGS sequence"/>
</dbReference>
<sequence>MTNITDLARKVEEVMNSNDFSGVVLLKQNGQTLLNLSRGYANRSDELLNQIDTRFGIASGCKIFTAVSICQLIEQGRLSYDTKLVDALNINSSLWNKEITIHQLLTHTSGIPDYFDEEVMEDFAELWEERPVYSMRNGSDFLPMFQHLPMKSAPGERFHYNNAGFIVLGLIVEEQSGQPFTEYVKEHIFKRCGMTNSGYFLTDQLPRNTAIGYIDHEDGTWNTNIFSIPIKGGADGGAYTTAPDMIRFWDGLLTYQLLSESTTQHLITPHVHEEGETYYGRGVWVDQKDEGLFKIHVMGFDPGVSFMSSVYPGHAAQLVVLSNKESGPYPITRAIEETIFEV</sequence>
<dbReference type="AlphaFoldDB" id="A0A2W0CGA3"/>
<dbReference type="InterPro" id="IPR012338">
    <property type="entry name" value="Beta-lactam/transpept-like"/>
</dbReference>
<protein>
    <submittedName>
        <fullName evidence="4">Beta-lactamase</fullName>
        <ecNumber evidence="4">3.5.2.6</ecNumber>
    </submittedName>
</protein>
<dbReference type="Pfam" id="PF00144">
    <property type="entry name" value="Beta-lactamase"/>
    <property type="match status" value="1"/>
</dbReference>
<dbReference type="GO" id="GO:0008800">
    <property type="term" value="F:beta-lactamase activity"/>
    <property type="evidence" value="ECO:0007669"/>
    <property type="project" value="UniProtKB-EC"/>
</dbReference>
<organism evidence="4 5">
    <name type="scientific">Paenibacillus illinoisensis</name>
    <dbReference type="NCBI Taxonomy" id="59845"/>
    <lineage>
        <taxon>Bacteria</taxon>
        <taxon>Bacillati</taxon>
        <taxon>Bacillota</taxon>
        <taxon>Bacilli</taxon>
        <taxon>Bacillales</taxon>
        <taxon>Paenibacillaceae</taxon>
        <taxon>Paenibacillus</taxon>
    </lineage>
</organism>
<dbReference type="RefSeq" id="WP_095357307.1">
    <property type="nucleotide sequence ID" value="NZ_PRLG01000019.1"/>
</dbReference>
<gene>
    <name evidence="4" type="ORF">PIL02S_03044</name>
</gene>
<accession>A0A2W0CGA3</accession>
<dbReference type="OrthoDB" id="9803467at2"/>
<evidence type="ECO:0000313" key="5">
    <source>
        <dbReference type="Proteomes" id="UP000247459"/>
    </source>
</evidence>
<dbReference type="EC" id="3.5.2.6" evidence="4"/>
<dbReference type="PANTHER" id="PTHR46825">
    <property type="entry name" value="D-ALANYL-D-ALANINE-CARBOXYPEPTIDASE/ENDOPEPTIDASE AMPH"/>
    <property type="match status" value="1"/>
</dbReference>
<keyword evidence="2" id="KW-0472">Membrane</keyword>
<keyword evidence="4" id="KW-0378">Hydrolase</keyword>
<feature type="domain" description="Beta-lactamase-related" evidence="3">
    <location>
        <begin position="7"/>
        <end position="328"/>
    </location>
</feature>
<dbReference type="GO" id="GO:0016020">
    <property type="term" value="C:membrane"/>
    <property type="evidence" value="ECO:0007669"/>
    <property type="project" value="UniProtKB-SubCell"/>
</dbReference>
<dbReference type="EMBL" id="PRLG01000019">
    <property type="protein sequence ID" value="PYY29072.1"/>
    <property type="molecule type" value="Genomic_DNA"/>
</dbReference>
<dbReference type="PANTHER" id="PTHR46825:SF11">
    <property type="entry name" value="PENICILLIN-BINDING PROTEIN 4"/>
    <property type="match status" value="1"/>
</dbReference>
<evidence type="ECO:0000313" key="4">
    <source>
        <dbReference type="EMBL" id="PYY29072.1"/>
    </source>
</evidence>
<proteinExistence type="predicted"/>
<evidence type="ECO:0000256" key="1">
    <source>
        <dbReference type="ARBA" id="ARBA00004370"/>
    </source>
</evidence>
<dbReference type="InterPro" id="IPR050491">
    <property type="entry name" value="AmpC-like"/>
</dbReference>
<reference evidence="4 5" key="1">
    <citation type="submission" date="2018-01" db="EMBL/GenBank/DDBJ databases">
        <title>Genome sequence of the PGP bacterium Paenibacillus illinoisensis E3.</title>
        <authorList>
            <person name="Rolli E."/>
            <person name="Marasco R."/>
            <person name="Bessem C."/>
            <person name="Michoud G."/>
            <person name="Gaiarsa S."/>
            <person name="Borin S."/>
            <person name="Daffonchio D."/>
        </authorList>
    </citation>
    <scope>NUCLEOTIDE SEQUENCE [LARGE SCALE GENOMIC DNA]</scope>
    <source>
        <strain evidence="4 5">E3</strain>
    </source>
</reference>
<evidence type="ECO:0000259" key="3">
    <source>
        <dbReference type="Pfam" id="PF00144"/>
    </source>
</evidence>
<comment type="caution">
    <text evidence="4">The sequence shown here is derived from an EMBL/GenBank/DDBJ whole genome shotgun (WGS) entry which is preliminary data.</text>
</comment>
<name>A0A2W0CGA3_9BACL</name>
<evidence type="ECO:0000256" key="2">
    <source>
        <dbReference type="ARBA" id="ARBA00023136"/>
    </source>
</evidence>
<dbReference type="SUPFAM" id="SSF56601">
    <property type="entry name" value="beta-lactamase/transpeptidase-like"/>
    <property type="match status" value="1"/>
</dbReference>